<reference evidence="2" key="2">
    <citation type="submission" date="2020-10" db="EMBL/GenBank/DDBJ databases">
        <authorList>
            <person name="Cooper E.A."/>
            <person name="Brenton Z.W."/>
            <person name="Flinn B.S."/>
            <person name="Jenkins J."/>
            <person name="Shu S."/>
            <person name="Flowers D."/>
            <person name="Luo F."/>
            <person name="Wang Y."/>
            <person name="Xia P."/>
            <person name="Barry K."/>
            <person name="Daum C."/>
            <person name="Lipzen A."/>
            <person name="Yoshinaga Y."/>
            <person name="Schmutz J."/>
            <person name="Saski C."/>
            <person name="Vermerris W."/>
            <person name="Kresovich S."/>
        </authorList>
    </citation>
    <scope>NUCLEOTIDE SEQUENCE</scope>
</reference>
<organism evidence="2 3">
    <name type="scientific">Sorghum bicolor</name>
    <name type="common">Sorghum</name>
    <name type="synonym">Sorghum vulgare</name>
    <dbReference type="NCBI Taxonomy" id="4558"/>
    <lineage>
        <taxon>Eukaryota</taxon>
        <taxon>Viridiplantae</taxon>
        <taxon>Streptophyta</taxon>
        <taxon>Embryophyta</taxon>
        <taxon>Tracheophyta</taxon>
        <taxon>Spermatophyta</taxon>
        <taxon>Magnoliopsida</taxon>
        <taxon>Liliopsida</taxon>
        <taxon>Poales</taxon>
        <taxon>Poaceae</taxon>
        <taxon>PACMAD clade</taxon>
        <taxon>Panicoideae</taxon>
        <taxon>Andropogonodae</taxon>
        <taxon>Andropogoneae</taxon>
        <taxon>Sorghinae</taxon>
        <taxon>Sorghum</taxon>
    </lineage>
</organism>
<evidence type="ECO:0000313" key="2">
    <source>
        <dbReference type="EMBL" id="KAG0532375.1"/>
    </source>
</evidence>
<reference evidence="2" key="1">
    <citation type="journal article" date="2019" name="BMC Genomics">
        <title>A new reference genome for Sorghum bicolor reveals high levels of sequence similarity between sweet and grain genotypes: implications for the genetics of sugar metabolism.</title>
        <authorList>
            <person name="Cooper E.A."/>
            <person name="Brenton Z.W."/>
            <person name="Flinn B.S."/>
            <person name="Jenkins J."/>
            <person name="Shu S."/>
            <person name="Flowers D."/>
            <person name="Luo F."/>
            <person name="Wang Y."/>
            <person name="Xia P."/>
            <person name="Barry K."/>
            <person name="Daum C."/>
            <person name="Lipzen A."/>
            <person name="Yoshinaga Y."/>
            <person name="Schmutz J."/>
            <person name="Saski C."/>
            <person name="Vermerris W."/>
            <person name="Kresovich S."/>
        </authorList>
    </citation>
    <scope>NUCLEOTIDE SEQUENCE</scope>
</reference>
<feature type="region of interest" description="Disordered" evidence="1">
    <location>
        <begin position="30"/>
        <end position="56"/>
    </location>
</feature>
<name>A0A921UIK6_SORBI</name>
<evidence type="ECO:0000313" key="3">
    <source>
        <dbReference type="Proteomes" id="UP000807115"/>
    </source>
</evidence>
<feature type="compositionally biased region" description="Basic and acidic residues" evidence="1">
    <location>
        <begin position="32"/>
        <end position="47"/>
    </location>
</feature>
<evidence type="ECO:0000256" key="1">
    <source>
        <dbReference type="SAM" id="MobiDB-lite"/>
    </source>
</evidence>
<dbReference type="EMBL" id="CM027683">
    <property type="protein sequence ID" value="KAG0532375.1"/>
    <property type="molecule type" value="Genomic_DNA"/>
</dbReference>
<sequence length="296" mass="34674">MCYFKTITDVADVAIAIMLSWIQRHLLPPRPRALDKPRQKRPQKEPKGVGMDQMESGVQVHKKEEHTFDLHALQQLAETLNVSMEDAEKIYTDRKEIPKAKVAYEYKIGKDLMATKREIKELSPAMRKLHDYYLVDTVKAGCCSFGVCIPKHYIFEKEEEEIHWVEYAALFQLFHRRDLDLQIMMMWTMLEAKYCLKKGLDHIAFLDPVRVNQNTCKGIHSDVKDLVDELTKIFYRIKHTPSLQLHEPLRPHRYQTCRITCQGVGLKERETFLVERPTQSAKRCQGKYGWGQDDPI</sequence>
<protein>
    <submittedName>
        <fullName evidence="2">Uncharacterized protein</fullName>
    </submittedName>
</protein>
<dbReference type="AlphaFoldDB" id="A0A921UIK6"/>
<dbReference type="Proteomes" id="UP000807115">
    <property type="component" value="Chromosome 4"/>
</dbReference>
<accession>A0A921UIK6</accession>
<proteinExistence type="predicted"/>
<comment type="caution">
    <text evidence="2">The sequence shown here is derived from an EMBL/GenBank/DDBJ whole genome shotgun (WGS) entry which is preliminary data.</text>
</comment>
<gene>
    <name evidence="2" type="ORF">BDA96_04G103000</name>
</gene>